<reference evidence="2" key="4">
    <citation type="submission" date="2019-03" db="UniProtKB">
        <authorList>
            <consortium name="EnsemblPlants"/>
        </authorList>
    </citation>
    <scope>IDENTIFICATION</scope>
</reference>
<feature type="compositionally biased region" description="Low complexity" evidence="1">
    <location>
        <begin position="39"/>
        <end position="72"/>
    </location>
</feature>
<sequence length="184" mass="18896">NQIADATGAMAAGYRAEDDYDYLFKVVLIGDSGVAASPTCSPASPATSSASSPSPPSGSSSPPAPSRSTARSSRPRFGTPPARNGTRHLPRLTPALSLLPSARRLVDLCSLPAVCRSVLGFVVTPVHIPMHACFPFPFSSPFKCVCVSAVGLLLVGSRCRIMLRAGAATWWSVGVASVGPANGS</sequence>
<reference evidence="2" key="5">
    <citation type="journal article" date="2021" name="G3 (Bethesda)">
        <title>Aegilops tauschii genome assembly Aet v5.0 features greater sequence contiguity and improved annotation.</title>
        <authorList>
            <person name="Wang L."/>
            <person name="Zhu T."/>
            <person name="Rodriguez J.C."/>
            <person name="Deal K.R."/>
            <person name="Dubcovsky J."/>
            <person name="McGuire P.E."/>
            <person name="Lux T."/>
            <person name="Spannagl M."/>
            <person name="Mayer K.F.X."/>
            <person name="Baldrich P."/>
            <person name="Meyers B.C."/>
            <person name="Huo N."/>
            <person name="Gu Y.Q."/>
            <person name="Zhou H."/>
            <person name="Devos K.M."/>
            <person name="Bennetzen J.L."/>
            <person name="Unver T."/>
            <person name="Budak H."/>
            <person name="Gulick P.J."/>
            <person name="Galiba G."/>
            <person name="Kalapos B."/>
            <person name="Nelson D.R."/>
            <person name="Li P."/>
            <person name="You F.M."/>
            <person name="Luo M.C."/>
            <person name="Dvorak J."/>
        </authorList>
    </citation>
    <scope>NUCLEOTIDE SEQUENCE [LARGE SCALE GENOMIC DNA]</scope>
    <source>
        <strain evidence="2">cv. AL8/78</strain>
    </source>
</reference>
<dbReference type="Gramene" id="AET7Gv20912600.2">
    <property type="protein sequence ID" value="AET7Gv20912600.2"/>
    <property type="gene ID" value="AET7Gv20912600"/>
</dbReference>
<reference evidence="3" key="1">
    <citation type="journal article" date="2014" name="Science">
        <title>Ancient hybridizations among the ancestral genomes of bread wheat.</title>
        <authorList>
            <consortium name="International Wheat Genome Sequencing Consortium,"/>
            <person name="Marcussen T."/>
            <person name="Sandve S.R."/>
            <person name="Heier L."/>
            <person name="Spannagl M."/>
            <person name="Pfeifer M."/>
            <person name="Jakobsen K.S."/>
            <person name="Wulff B.B."/>
            <person name="Steuernagel B."/>
            <person name="Mayer K.F."/>
            <person name="Olsen O.A."/>
        </authorList>
    </citation>
    <scope>NUCLEOTIDE SEQUENCE [LARGE SCALE GENOMIC DNA]</scope>
    <source>
        <strain evidence="3">cv. AL8/78</strain>
    </source>
</reference>
<reference evidence="2" key="3">
    <citation type="journal article" date="2017" name="Nature">
        <title>Genome sequence of the progenitor of the wheat D genome Aegilops tauschii.</title>
        <authorList>
            <person name="Luo M.C."/>
            <person name="Gu Y.Q."/>
            <person name="Puiu D."/>
            <person name="Wang H."/>
            <person name="Twardziok S.O."/>
            <person name="Deal K.R."/>
            <person name="Huo N."/>
            <person name="Zhu T."/>
            <person name="Wang L."/>
            <person name="Wang Y."/>
            <person name="McGuire P.E."/>
            <person name="Liu S."/>
            <person name="Long H."/>
            <person name="Ramasamy R.K."/>
            <person name="Rodriguez J.C."/>
            <person name="Van S.L."/>
            <person name="Yuan L."/>
            <person name="Wang Z."/>
            <person name="Xia Z."/>
            <person name="Xiao L."/>
            <person name="Anderson O.D."/>
            <person name="Ouyang S."/>
            <person name="Liang Y."/>
            <person name="Zimin A.V."/>
            <person name="Pertea G."/>
            <person name="Qi P."/>
            <person name="Bennetzen J.L."/>
            <person name="Dai X."/>
            <person name="Dawson M.W."/>
            <person name="Muller H.G."/>
            <person name="Kugler K."/>
            <person name="Rivarola-Duarte L."/>
            <person name="Spannagl M."/>
            <person name="Mayer K.F.X."/>
            <person name="Lu F.H."/>
            <person name="Bevan M.W."/>
            <person name="Leroy P."/>
            <person name="Li P."/>
            <person name="You F.M."/>
            <person name="Sun Q."/>
            <person name="Liu Z."/>
            <person name="Lyons E."/>
            <person name="Wicker T."/>
            <person name="Salzberg S.L."/>
            <person name="Devos K.M."/>
            <person name="Dvorak J."/>
        </authorList>
    </citation>
    <scope>NUCLEOTIDE SEQUENCE [LARGE SCALE GENOMIC DNA]</scope>
    <source>
        <strain evidence="2">cv. AL8/78</strain>
    </source>
</reference>
<organism evidence="2 3">
    <name type="scientific">Aegilops tauschii subsp. strangulata</name>
    <name type="common">Goatgrass</name>
    <dbReference type="NCBI Taxonomy" id="200361"/>
    <lineage>
        <taxon>Eukaryota</taxon>
        <taxon>Viridiplantae</taxon>
        <taxon>Streptophyta</taxon>
        <taxon>Embryophyta</taxon>
        <taxon>Tracheophyta</taxon>
        <taxon>Spermatophyta</taxon>
        <taxon>Magnoliopsida</taxon>
        <taxon>Liliopsida</taxon>
        <taxon>Poales</taxon>
        <taxon>Poaceae</taxon>
        <taxon>BOP clade</taxon>
        <taxon>Pooideae</taxon>
        <taxon>Triticodae</taxon>
        <taxon>Triticeae</taxon>
        <taxon>Triticinae</taxon>
        <taxon>Aegilops</taxon>
    </lineage>
</organism>
<proteinExistence type="predicted"/>
<name>A0A453SEN5_AEGTS</name>
<accession>A0A453SEN5</accession>
<feature type="region of interest" description="Disordered" evidence="1">
    <location>
        <begin position="39"/>
        <end position="89"/>
    </location>
</feature>
<reference evidence="3" key="2">
    <citation type="journal article" date="2017" name="Nat. Plants">
        <title>The Aegilops tauschii genome reveals multiple impacts of transposons.</title>
        <authorList>
            <person name="Zhao G."/>
            <person name="Zou C."/>
            <person name="Li K."/>
            <person name="Wang K."/>
            <person name="Li T."/>
            <person name="Gao L."/>
            <person name="Zhang X."/>
            <person name="Wang H."/>
            <person name="Yang Z."/>
            <person name="Liu X."/>
            <person name="Jiang W."/>
            <person name="Mao L."/>
            <person name="Kong X."/>
            <person name="Jiao Y."/>
            <person name="Jia J."/>
        </authorList>
    </citation>
    <scope>NUCLEOTIDE SEQUENCE [LARGE SCALE GENOMIC DNA]</scope>
    <source>
        <strain evidence="3">cv. AL8/78</strain>
    </source>
</reference>
<evidence type="ECO:0000256" key="1">
    <source>
        <dbReference type="SAM" id="MobiDB-lite"/>
    </source>
</evidence>
<evidence type="ECO:0000313" key="2">
    <source>
        <dbReference type="EnsemblPlants" id="AET7Gv20912600.2"/>
    </source>
</evidence>
<dbReference type="EnsemblPlants" id="AET7Gv20912600.2">
    <property type="protein sequence ID" value="AET7Gv20912600.2"/>
    <property type="gene ID" value="AET7Gv20912600"/>
</dbReference>
<evidence type="ECO:0000313" key="3">
    <source>
        <dbReference type="Proteomes" id="UP000015105"/>
    </source>
</evidence>
<dbReference type="AlphaFoldDB" id="A0A453SEN5"/>
<keyword evidence="3" id="KW-1185">Reference proteome</keyword>
<dbReference type="Proteomes" id="UP000015105">
    <property type="component" value="Chromosome 7D"/>
</dbReference>
<protein>
    <submittedName>
        <fullName evidence="2">Uncharacterized protein</fullName>
    </submittedName>
</protein>